<accession>A0A4Q9LLK9</accession>
<dbReference type="Proteomes" id="UP000291404">
    <property type="component" value="Unassembled WGS sequence"/>
</dbReference>
<keyword evidence="2" id="KW-0472">Membrane</keyword>
<feature type="compositionally biased region" description="Basic and acidic residues" evidence="1">
    <location>
        <begin position="22"/>
        <end position="34"/>
    </location>
</feature>
<evidence type="ECO:0000313" key="4">
    <source>
        <dbReference type="Proteomes" id="UP000291404"/>
    </source>
</evidence>
<evidence type="ECO:0000313" key="3">
    <source>
        <dbReference type="EMBL" id="TBU09208.1"/>
    </source>
</evidence>
<dbReference type="EMBL" id="PITI01000051">
    <property type="protein sequence ID" value="TBU09208.1"/>
    <property type="molecule type" value="Genomic_DNA"/>
</dbReference>
<feature type="region of interest" description="Disordered" evidence="1">
    <location>
        <begin position="1"/>
        <end position="34"/>
    </location>
</feature>
<organism evidence="3 4">
    <name type="scientific">Hamiltosporidium magnivora</name>
    <dbReference type="NCBI Taxonomy" id="148818"/>
    <lineage>
        <taxon>Eukaryota</taxon>
        <taxon>Fungi</taxon>
        <taxon>Fungi incertae sedis</taxon>
        <taxon>Microsporidia</taxon>
        <taxon>Dubosqiidae</taxon>
        <taxon>Hamiltosporidium</taxon>
    </lineage>
</organism>
<gene>
    <name evidence="3" type="ORF">CWI36_0051p0050</name>
</gene>
<evidence type="ECO:0000256" key="1">
    <source>
        <dbReference type="SAM" id="MobiDB-lite"/>
    </source>
</evidence>
<feature type="transmembrane region" description="Helical" evidence="2">
    <location>
        <begin position="80"/>
        <end position="96"/>
    </location>
</feature>
<sequence length="108" mass="12772">MNWEMEEIATSDHNSNPIRSNFPDRRDSRSKTEKSVRFENTIIETIFKVFMICANIILVLISIIMSFLSIKYAMPEYAQILFNLLLFQVYIFSIILNNEIEIINFWGI</sequence>
<keyword evidence="4" id="KW-1185">Reference proteome</keyword>
<dbReference type="AlphaFoldDB" id="A0A4Q9LLK9"/>
<keyword evidence="2" id="KW-1133">Transmembrane helix</keyword>
<name>A0A4Q9LLK9_9MICR</name>
<keyword evidence="2" id="KW-0812">Transmembrane</keyword>
<protein>
    <submittedName>
        <fullName evidence="3">Uncharacterized protein</fullName>
    </submittedName>
</protein>
<comment type="caution">
    <text evidence="3">The sequence shown here is derived from an EMBL/GenBank/DDBJ whole genome shotgun (WGS) entry which is preliminary data.</text>
</comment>
<dbReference type="VEuPathDB" id="MicrosporidiaDB:CWI36_0051p0050"/>
<reference evidence="3 4" key="1">
    <citation type="submission" date="2017-12" db="EMBL/GenBank/DDBJ databases">
        <authorList>
            <person name="Pombert J.-F."/>
            <person name="Haag K.L."/>
            <person name="Ebert D."/>
        </authorList>
    </citation>
    <scope>NUCLEOTIDE SEQUENCE [LARGE SCALE GENOMIC DNA]</scope>
    <source>
        <strain evidence="3">BE-OM-2</strain>
    </source>
</reference>
<feature type="transmembrane region" description="Helical" evidence="2">
    <location>
        <begin position="46"/>
        <end position="68"/>
    </location>
</feature>
<evidence type="ECO:0000256" key="2">
    <source>
        <dbReference type="SAM" id="Phobius"/>
    </source>
</evidence>
<proteinExistence type="predicted"/>